<feature type="chain" id="PRO_5004835292" description="Infection structure specific protein" evidence="2">
    <location>
        <begin position="22"/>
        <end position="241"/>
    </location>
</feature>
<dbReference type="GeneID" id="19266088"/>
<keyword evidence="2" id="KW-0732">Signal</keyword>
<accession>W3XP21</accession>
<feature type="compositionally biased region" description="Low complexity" evidence="1">
    <location>
        <begin position="187"/>
        <end position="210"/>
    </location>
</feature>
<dbReference type="RefSeq" id="XP_007827847.1">
    <property type="nucleotide sequence ID" value="XM_007829656.1"/>
</dbReference>
<organism evidence="3 4">
    <name type="scientific">Pestalotiopsis fici (strain W106-1 / CGMCC3.15140)</name>
    <dbReference type="NCBI Taxonomy" id="1229662"/>
    <lineage>
        <taxon>Eukaryota</taxon>
        <taxon>Fungi</taxon>
        <taxon>Dikarya</taxon>
        <taxon>Ascomycota</taxon>
        <taxon>Pezizomycotina</taxon>
        <taxon>Sordariomycetes</taxon>
        <taxon>Xylariomycetidae</taxon>
        <taxon>Amphisphaeriales</taxon>
        <taxon>Sporocadaceae</taxon>
        <taxon>Pestalotiopsis</taxon>
    </lineage>
</organism>
<dbReference type="EMBL" id="KI912109">
    <property type="protein sequence ID" value="ETS87247.1"/>
    <property type="molecule type" value="Genomic_DNA"/>
</dbReference>
<dbReference type="Proteomes" id="UP000030651">
    <property type="component" value="Unassembled WGS sequence"/>
</dbReference>
<gene>
    <name evidence="3" type="ORF">PFICI_01075</name>
</gene>
<keyword evidence="4" id="KW-1185">Reference proteome</keyword>
<dbReference type="KEGG" id="pfy:PFICI_01075"/>
<dbReference type="HOGENOM" id="CLU_1152119_0_0_1"/>
<evidence type="ECO:0000256" key="1">
    <source>
        <dbReference type="SAM" id="MobiDB-lite"/>
    </source>
</evidence>
<reference evidence="4" key="1">
    <citation type="journal article" date="2015" name="BMC Genomics">
        <title>Genomic and transcriptomic analysis of the endophytic fungus Pestalotiopsis fici reveals its lifestyle and high potential for synthesis of natural products.</title>
        <authorList>
            <person name="Wang X."/>
            <person name="Zhang X."/>
            <person name="Liu L."/>
            <person name="Xiang M."/>
            <person name="Wang W."/>
            <person name="Sun X."/>
            <person name="Che Y."/>
            <person name="Guo L."/>
            <person name="Liu G."/>
            <person name="Guo L."/>
            <person name="Wang C."/>
            <person name="Yin W.B."/>
            <person name="Stadler M."/>
            <person name="Zhang X."/>
            <person name="Liu X."/>
        </authorList>
    </citation>
    <scope>NUCLEOTIDE SEQUENCE [LARGE SCALE GENOMIC DNA]</scope>
    <source>
        <strain evidence="4">W106-1 / CGMCC3.15140</strain>
    </source>
</reference>
<evidence type="ECO:0000313" key="4">
    <source>
        <dbReference type="Proteomes" id="UP000030651"/>
    </source>
</evidence>
<feature type="signal peptide" evidence="2">
    <location>
        <begin position="1"/>
        <end position="21"/>
    </location>
</feature>
<sequence>MYHQTVSAVLTGLLYTTHVMGSNNAADAQPGRVLAARQQSADCTAGISSVLSAFPRGTGDAISYVESALATGTNGGSGGVNPTQLCEAINALPSSQQSEISDYESSVTSWLSAEGSRIDSLVSSCPNDTAVSSLASVTSELSAYASGCNASNSSSSSSAGSGSSNATTTTSGGGGGVGGVGGGGSQSSGTGTSGTTAGAGTQTGTPAGVTGTSGGNAASKDPAFVIGAAAIAGVMGVAVFL</sequence>
<protein>
    <recommendedName>
        <fullName evidence="5">Infection structure specific protein</fullName>
    </recommendedName>
</protein>
<evidence type="ECO:0008006" key="5">
    <source>
        <dbReference type="Google" id="ProtNLM"/>
    </source>
</evidence>
<dbReference type="OMA" id="SGCNASN"/>
<feature type="compositionally biased region" description="Low complexity" evidence="1">
    <location>
        <begin position="152"/>
        <end position="170"/>
    </location>
</feature>
<feature type="region of interest" description="Disordered" evidence="1">
    <location>
        <begin position="152"/>
        <end position="214"/>
    </location>
</feature>
<dbReference type="AlphaFoldDB" id="W3XP21"/>
<dbReference type="OrthoDB" id="5243446at2759"/>
<proteinExistence type="predicted"/>
<evidence type="ECO:0000256" key="2">
    <source>
        <dbReference type="SAM" id="SignalP"/>
    </source>
</evidence>
<name>W3XP21_PESFW</name>
<dbReference type="InParanoid" id="W3XP21"/>
<evidence type="ECO:0000313" key="3">
    <source>
        <dbReference type="EMBL" id="ETS87247.1"/>
    </source>
</evidence>
<feature type="compositionally biased region" description="Gly residues" evidence="1">
    <location>
        <begin position="171"/>
        <end position="186"/>
    </location>
</feature>